<sequence>MIGSSWQIDTAERPPPCMGSPKTRASTSASSRLRLCTASSASSAASSSLLIAIPHAQSIHIDETLSHGQLDDLSPRPSKFASEIDSEAETERIEDSPHHNRDRDKASIVLSGVGGVFASPSKLAQSTTYDQLDEEENEDEDDEAEDTEASPSKPQRSAKTNGTGNGNAHSEKESDFKSTKLSESQKTLSLIKKRKRMNSTHDLAALPQNDDDGEEPARKRRGSIAVEPSAGDESAYPPVVQSPEEEDEDEGEAEAEAEADAEPEPEPEPEPEAEVEAEAEAEDDEDKPKLNNADASKPTSPSPVSDEIYLSSSAKRGKKGKRDKRRGKKGNTETYGDSTPRAGSVVESNGVDATEEQAVDEALADTGDDPEAAVKLEELTKKTTALDLLSDLERHFATLRDRIYDERISNINEELSQLSSPSPTHPEFLRQAAIVQSHINAKINHEKILHAYKFQALCVKSRAERAQCNSSYYQTVREIREAALDAVSEHQYKVQHDKFGGIGISCPGTGAGSSSYPGLAGPASGILADATSDAVPEYTIPFPTRLSKQIAHQAAYNREVSVLAGFAKYVGFPAAPSLKPSRVQETDEDLEKMGIRTRR</sequence>
<feature type="compositionally biased region" description="Acidic residues" evidence="6">
    <location>
        <begin position="243"/>
        <end position="285"/>
    </location>
</feature>
<organism evidence="7 8">
    <name type="scientific">Trichophyton equinum (strain ATCC MYA-4606 / CBS 127.97)</name>
    <name type="common">Horse ringworm fungus</name>
    <dbReference type="NCBI Taxonomy" id="559882"/>
    <lineage>
        <taxon>Eukaryota</taxon>
        <taxon>Fungi</taxon>
        <taxon>Dikarya</taxon>
        <taxon>Ascomycota</taxon>
        <taxon>Pezizomycotina</taxon>
        <taxon>Eurotiomycetes</taxon>
        <taxon>Eurotiomycetidae</taxon>
        <taxon>Onygenales</taxon>
        <taxon>Arthrodermataceae</taxon>
        <taxon>Trichophyton</taxon>
    </lineage>
</organism>
<feature type="compositionally biased region" description="Polar residues" evidence="6">
    <location>
        <begin position="149"/>
        <end position="168"/>
    </location>
</feature>
<evidence type="ECO:0000256" key="2">
    <source>
        <dbReference type="ARBA" id="ARBA00022491"/>
    </source>
</evidence>
<evidence type="ECO:0000313" key="8">
    <source>
        <dbReference type="Proteomes" id="UP000009169"/>
    </source>
</evidence>
<evidence type="ECO:0000256" key="3">
    <source>
        <dbReference type="ARBA" id="ARBA00023015"/>
    </source>
</evidence>
<gene>
    <name evidence="7" type="ORF">TEQG_00165</name>
</gene>
<dbReference type="OrthoDB" id="20886at2759"/>
<feature type="region of interest" description="Disordered" evidence="6">
    <location>
        <begin position="67"/>
        <end position="352"/>
    </location>
</feature>
<dbReference type="GO" id="GO:0005654">
    <property type="term" value="C:nucleoplasm"/>
    <property type="evidence" value="ECO:0007669"/>
    <property type="project" value="UniProtKB-ARBA"/>
</dbReference>
<feature type="compositionally biased region" description="Polar residues" evidence="6">
    <location>
        <begin position="293"/>
        <end position="303"/>
    </location>
</feature>
<dbReference type="HOGENOM" id="CLU_012439_1_0_1"/>
<accession>F2PGU3</accession>
<evidence type="ECO:0000256" key="6">
    <source>
        <dbReference type="SAM" id="MobiDB-lite"/>
    </source>
</evidence>
<evidence type="ECO:0000256" key="4">
    <source>
        <dbReference type="ARBA" id="ARBA00023163"/>
    </source>
</evidence>
<dbReference type="eggNOG" id="ENOG502S14R">
    <property type="taxonomic scope" value="Eukaryota"/>
</dbReference>
<name>F2PGU3_TRIEC</name>
<dbReference type="Pfam" id="PF08598">
    <property type="entry name" value="Sds3"/>
    <property type="match status" value="1"/>
</dbReference>
<dbReference type="Gene3D" id="1.20.5.1500">
    <property type="match status" value="1"/>
</dbReference>
<feature type="region of interest" description="Disordered" evidence="6">
    <location>
        <begin position="1"/>
        <end position="30"/>
    </location>
</feature>
<dbReference type="GO" id="GO:0010468">
    <property type="term" value="P:regulation of gene expression"/>
    <property type="evidence" value="ECO:0007669"/>
    <property type="project" value="UniProtKB-ARBA"/>
</dbReference>
<evidence type="ECO:0000256" key="5">
    <source>
        <dbReference type="ARBA" id="ARBA00023242"/>
    </source>
</evidence>
<feature type="compositionally biased region" description="Acidic residues" evidence="6">
    <location>
        <begin position="131"/>
        <end position="148"/>
    </location>
</feature>
<evidence type="ECO:0008006" key="9">
    <source>
        <dbReference type="Google" id="ProtNLM"/>
    </source>
</evidence>
<feature type="compositionally biased region" description="Basic and acidic residues" evidence="6">
    <location>
        <begin position="169"/>
        <end position="180"/>
    </location>
</feature>
<dbReference type="AlphaFoldDB" id="F2PGU3"/>
<feature type="region of interest" description="Disordered" evidence="6">
    <location>
        <begin position="577"/>
        <end position="599"/>
    </location>
</feature>
<dbReference type="EMBL" id="DS995718">
    <property type="protein sequence ID" value="EGE01111.1"/>
    <property type="molecule type" value="Genomic_DNA"/>
</dbReference>
<keyword evidence="5" id="KW-0539">Nucleus</keyword>
<dbReference type="VEuPathDB" id="FungiDB:TEQG_00165"/>
<keyword evidence="8" id="KW-1185">Reference proteome</keyword>
<reference evidence="8" key="1">
    <citation type="journal article" date="2012" name="MBio">
        <title>Comparative genome analysis of Trichophyton rubrum and related dermatophytes reveals candidate genes involved in infection.</title>
        <authorList>
            <person name="Martinez D.A."/>
            <person name="Oliver B.G."/>
            <person name="Graeser Y."/>
            <person name="Goldberg J.M."/>
            <person name="Li W."/>
            <person name="Martinez-Rossi N.M."/>
            <person name="Monod M."/>
            <person name="Shelest E."/>
            <person name="Barton R.C."/>
            <person name="Birch E."/>
            <person name="Brakhage A.A."/>
            <person name="Chen Z."/>
            <person name="Gurr S.J."/>
            <person name="Heiman D."/>
            <person name="Heitman J."/>
            <person name="Kosti I."/>
            <person name="Rossi A."/>
            <person name="Saif S."/>
            <person name="Samalova M."/>
            <person name="Saunders C.W."/>
            <person name="Shea T."/>
            <person name="Summerbell R.C."/>
            <person name="Xu J."/>
            <person name="Young S."/>
            <person name="Zeng Q."/>
            <person name="Birren B.W."/>
            <person name="Cuomo C.A."/>
            <person name="White T.C."/>
        </authorList>
    </citation>
    <scope>NUCLEOTIDE SEQUENCE [LARGE SCALE GENOMIC DNA]</scope>
    <source>
        <strain evidence="8">ATCC MYA-4606 / CBS 127.97</strain>
    </source>
</reference>
<protein>
    <recommendedName>
        <fullName evidence="9">Transcriptional regulatory protein DEP1</fullName>
    </recommendedName>
</protein>
<feature type="compositionally biased region" description="Basic residues" evidence="6">
    <location>
        <begin position="315"/>
        <end position="329"/>
    </location>
</feature>
<keyword evidence="2" id="KW-0678">Repressor</keyword>
<evidence type="ECO:0000313" key="7">
    <source>
        <dbReference type="EMBL" id="EGE01111.1"/>
    </source>
</evidence>
<keyword evidence="4" id="KW-0804">Transcription</keyword>
<comment type="subcellular location">
    <subcellularLocation>
        <location evidence="1">Nucleus</location>
    </subcellularLocation>
</comment>
<proteinExistence type="predicted"/>
<evidence type="ECO:0000256" key="1">
    <source>
        <dbReference type="ARBA" id="ARBA00004123"/>
    </source>
</evidence>
<keyword evidence="3" id="KW-0805">Transcription regulation</keyword>
<dbReference type="SMART" id="SM01401">
    <property type="entry name" value="Sds3"/>
    <property type="match status" value="1"/>
</dbReference>
<dbReference type="PANTHER" id="PTHR21964">
    <property type="entry name" value="BREAST CANCER METASTASIS-SUPPRESSOR 1"/>
    <property type="match status" value="1"/>
</dbReference>
<dbReference type="InterPro" id="IPR013907">
    <property type="entry name" value="Sds3"/>
</dbReference>
<dbReference type="Proteomes" id="UP000009169">
    <property type="component" value="Unassembled WGS sequence"/>
</dbReference>
<feature type="compositionally biased region" description="Basic and acidic residues" evidence="6">
    <location>
        <begin position="89"/>
        <end position="106"/>
    </location>
</feature>